<evidence type="ECO:0000259" key="3">
    <source>
        <dbReference type="PROSITE" id="PS50158"/>
    </source>
</evidence>
<dbReference type="PROSITE" id="PS50158">
    <property type="entry name" value="ZF_CCHC"/>
    <property type="match status" value="1"/>
</dbReference>
<dbReference type="Gene3D" id="4.10.60.10">
    <property type="entry name" value="Zinc finger, CCHC-type"/>
    <property type="match status" value="1"/>
</dbReference>
<protein>
    <recommendedName>
        <fullName evidence="3">CCHC-type domain-containing protein</fullName>
    </recommendedName>
</protein>
<dbReference type="Proteomes" id="UP000724874">
    <property type="component" value="Unassembled WGS sequence"/>
</dbReference>
<organism evidence="4 5">
    <name type="scientific">Gymnopilus junonius</name>
    <name type="common">Spectacular rustgill mushroom</name>
    <name type="synonym">Gymnopilus spectabilis subsp. junonius</name>
    <dbReference type="NCBI Taxonomy" id="109634"/>
    <lineage>
        <taxon>Eukaryota</taxon>
        <taxon>Fungi</taxon>
        <taxon>Dikarya</taxon>
        <taxon>Basidiomycota</taxon>
        <taxon>Agaricomycotina</taxon>
        <taxon>Agaricomycetes</taxon>
        <taxon>Agaricomycetidae</taxon>
        <taxon>Agaricales</taxon>
        <taxon>Agaricineae</taxon>
        <taxon>Hymenogastraceae</taxon>
        <taxon>Gymnopilus</taxon>
    </lineage>
</organism>
<proteinExistence type="predicted"/>
<keyword evidence="5" id="KW-1185">Reference proteome</keyword>
<dbReference type="OrthoDB" id="3265539at2759"/>
<dbReference type="GO" id="GO:0008270">
    <property type="term" value="F:zinc ion binding"/>
    <property type="evidence" value="ECO:0007669"/>
    <property type="project" value="UniProtKB-KW"/>
</dbReference>
<dbReference type="InterPro" id="IPR036875">
    <property type="entry name" value="Znf_CCHC_sf"/>
</dbReference>
<dbReference type="GO" id="GO:0006397">
    <property type="term" value="P:mRNA processing"/>
    <property type="evidence" value="ECO:0007669"/>
    <property type="project" value="UniProtKB-KW"/>
</dbReference>
<keyword evidence="2" id="KW-0863">Zinc-finger</keyword>
<dbReference type="SMART" id="SM00343">
    <property type="entry name" value="ZnF_C2HC"/>
    <property type="match status" value="1"/>
</dbReference>
<dbReference type="AlphaFoldDB" id="A0A9P5NG59"/>
<feature type="domain" description="CCHC-type" evidence="3">
    <location>
        <begin position="88"/>
        <end position="103"/>
    </location>
</feature>
<dbReference type="EMBL" id="JADNYJ010000131">
    <property type="protein sequence ID" value="KAF8881513.1"/>
    <property type="molecule type" value="Genomic_DNA"/>
</dbReference>
<dbReference type="SUPFAM" id="SSF57756">
    <property type="entry name" value="Retrovirus zinc finger-like domains"/>
    <property type="match status" value="1"/>
</dbReference>
<dbReference type="InterPro" id="IPR001878">
    <property type="entry name" value="Znf_CCHC"/>
</dbReference>
<reference evidence="4" key="1">
    <citation type="submission" date="2020-11" db="EMBL/GenBank/DDBJ databases">
        <authorList>
            <consortium name="DOE Joint Genome Institute"/>
            <person name="Ahrendt S."/>
            <person name="Riley R."/>
            <person name="Andreopoulos W."/>
            <person name="LaButti K."/>
            <person name="Pangilinan J."/>
            <person name="Ruiz-duenas F.J."/>
            <person name="Barrasa J.M."/>
            <person name="Sanchez-Garcia M."/>
            <person name="Camarero S."/>
            <person name="Miyauchi S."/>
            <person name="Serrano A."/>
            <person name="Linde D."/>
            <person name="Babiker R."/>
            <person name="Drula E."/>
            <person name="Ayuso-Fernandez I."/>
            <person name="Pacheco R."/>
            <person name="Padilla G."/>
            <person name="Ferreira P."/>
            <person name="Barriuso J."/>
            <person name="Kellner H."/>
            <person name="Castanera R."/>
            <person name="Alfaro M."/>
            <person name="Ramirez L."/>
            <person name="Pisabarro A.G."/>
            <person name="Kuo A."/>
            <person name="Tritt A."/>
            <person name="Lipzen A."/>
            <person name="He G."/>
            <person name="Yan M."/>
            <person name="Ng V."/>
            <person name="Cullen D."/>
            <person name="Martin F."/>
            <person name="Rosso M.-N."/>
            <person name="Henrissat B."/>
            <person name="Hibbett D."/>
            <person name="Martinez A.T."/>
            <person name="Grigoriev I.V."/>
        </authorList>
    </citation>
    <scope>NUCLEOTIDE SEQUENCE</scope>
    <source>
        <strain evidence="4">AH 44721</strain>
    </source>
</reference>
<dbReference type="Pfam" id="PF00098">
    <property type="entry name" value="zf-CCHC"/>
    <property type="match status" value="1"/>
</dbReference>
<accession>A0A9P5NG59</accession>
<evidence type="ECO:0000313" key="5">
    <source>
        <dbReference type="Proteomes" id="UP000724874"/>
    </source>
</evidence>
<evidence type="ECO:0000313" key="4">
    <source>
        <dbReference type="EMBL" id="KAF8881513.1"/>
    </source>
</evidence>
<sequence length="137" mass="15202">MQAWIGQIQGLAFHLEQAGISVSDQDKILAITMGLPSTYDAVIINFDSTPSDQLTLNHVFNCLLNEEVQQSVIISLVPACPANGDVICFFCNKKGHYKSECPEKKAWEKMKAKGESRETAATIFDWSDEESYNDVAL</sequence>
<comment type="caution">
    <text evidence="4">The sequence shown here is derived from an EMBL/GenBank/DDBJ whole genome shotgun (WGS) entry which is preliminary data.</text>
</comment>
<keyword evidence="2" id="KW-0862">Zinc</keyword>
<gene>
    <name evidence="4" type="ORF">CPB84DRAFT_1687193</name>
</gene>
<keyword evidence="1" id="KW-0507">mRNA processing</keyword>
<dbReference type="GO" id="GO:0003676">
    <property type="term" value="F:nucleic acid binding"/>
    <property type="evidence" value="ECO:0007669"/>
    <property type="project" value="InterPro"/>
</dbReference>
<name>A0A9P5NG59_GYMJU</name>
<keyword evidence="2" id="KW-0479">Metal-binding</keyword>
<evidence type="ECO:0000256" key="1">
    <source>
        <dbReference type="ARBA" id="ARBA00022664"/>
    </source>
</evidence>
<evidence type="ECO:0000256" key="2">
    <source>
        <dbReference type="PROSITE-ProRule" id="PRU00047"/>
    </source>
</evidence>